<dbReference type="Pfam" id="PF00005">
    <property type="entry name" value="ABC_tran"/>
    <property type="match status" value="1"/>
</dbReference>
<dbReference type="InterPro" id="IPR017871">
    <property type="entry name" value="ABC_transporter-like_CS"/>
</dbReference>
<dbReference type="InterPro" id="IPR050166">
    <property type="entry name" value="ABC_transporter_ATP-bind"/>
</dbReference>
<keyword evidence="3" id="KW-1003">Cell membrane</keyword>
<dbReference type="EMBL" id="SNXS01000009">
    <property type="protein sequence ID" value="TDP62055.1"/>
    <property type="molecule type" value="Genomic_DNA"/>
</dbReference>
<evidence type="ECO:0000256" key="4">
    <source>
        <dbReference type="ARBA" id="ARBA00022741"/>
    </source>
</evidence>
<evidence type="ECO:0000313" key="7">
    <source>
        <dbReference type="EMBL" id="TDP62055.1"/>
    </source>
</evidence>
<protein>
    <submittedName>
        <fullName evidence="7">NitT/TauT family transport system ATP-binding protein</fullName>
    </submittedName>
</protein>
<dbReference type="CDD" id="cd03293">
    <property type="entry name" value="ABC_NrtD_SsuB_transporters"/>
    <property type="match status" value="1"/>
</dbReference>
<evidence type="ECO:0000256" key="5">
    <source>
        <dbReference type="ARBA" id="ARBA00022840"/>
    </source>
</evidence>
<evidence type="ECO:0000313" key="8">
    <source>
        <dbReference type="Proteomes" id="UP000295361"/>
    </source>
</evidence>
<keyword evidence="8" id="KW-1185">Reference proteome</keyword>
<comment type="caution">
    <text evidence="7">The sequence shown here is derived from an EMBL/GenBank/DDBJ whole genome shotgun (WGS) entry which is preliminary data.</text>
</comment>
<evidence type="ECO:0000259" key="6">
    <source>
        <dbReference type="PROSITE" id="PS50893"/>
    </source>
</evidence>
<accession>A0A4R6QIU0</accession>
<dbReference type="RefSeq" id="WP_133703247.1">
    <property type="nucleotide sequence ID" value="NZ_SNXS01000009.1"/>
</dbReference>
<dbReference type="Proteomes" id="UP000295361">
    <property type="component" value="Unassembled WGS sequence"/>
</dbReference>
<dbReference type="SUPFAM" id="SSF52540">
    <property type="entry name" value="P-loop containing nucleoside triphosphate hydrolases"/>
    <property type="match status" value="1"/>
</dbReference>
<dbReference type="PANTHER" id="PTHR42788:SF13">
    <property type="entry name" value="ALIPHATIC SULFONATES IMPORT ATP-BINDING PROTEIN SSUB"/>
    <property type="match status" value="1"/>
</dbReference>
<dbReference type="InterPro" id="IPR003439">
    <property type="entry name" value="ABC_transporter-like_ATP-bd"/>
</dbReference>
<gene>
    <name evidence="7" type="ORF">DES47_10935</name>
</gene>
<dbReference type="InterPro" id="IPR003593">
    <property type="entry name" value="AAA+_ATPase"/>
</dbReference>
<feature type="domain" description="ABC transporter" evidence="6">
    <location>
        <begin position="5"/>
        <end position="236"/>
    </location>
</feature>
<dbReference type="GO" id="GO:0016887">
    <property type="term" value="F:ATP hydrolysis activity"/>
    <property type="evidence" value="ECO:0007669"/>
    <property type="project" value="InterPro"/>
</dbReference>
<dbReference type="Gene3D" id="3.40.50.300">
    <property type="entry name" value="P-loop containing nucleotide triphosphate hydrolases"/>
    <property type="match status" value="1"/>
</dbReference>
<keyword evidence="5 7" id="KW-0067">ATP-binding</keyword>
<evidence type="ECO:0000256" key="3">
    <source>
        <dbReference type="ARBA" id="ARBA00022475"/>
    </source>
</evidence>
<organism evidence="7 8">
    <name type="scientific">Roseateles toxinivorans</name>
    <dbReference type="NCBI Taxonomy" id="270368"/>
    <lineage>
        <taxon>Bacteria</taxon>
        <taxon>Pseudomonadati</taxon>
        <taxon>Pseudomonadota</taxon>
        <taxon>Betaproteobacteria</taxon>
        <taxon>Burkholderiales</taxon>
        <taxon>Sphaerotilaceae</taxon>
        <taxon>Roseateles</taxon>
    </lineage>
</organism>
<comment type="similarity">
    <text evidence="1">Belongs to the ABC transporter superfamily.</text>
</comment>
<evidence type="ECO:0000256" key="2">
    <source>
        <dbReference type="ARBA" id="ARBA00022448"/>
    </source>
</evidence>
<evidence type="ECO:0000256" key="1">
    <source>
        <dbReference type="ARBA" id="ARBA00005417"/>
    </source>
</evidence>
<keyword evidence="2" id="KW-0813">Transport</keyword>
<dbReference type="OrthoDB" id="9783039at2"/>
<dbReference type="PROSITE" id="PS00211">
    <property type="entry name" value="ABC_TRANSPORTER_1"/>
    <property type="match status" value="1"/>
</dbReference>
<dbReference type="InterPro" id="IPR027417">
    <property type="entry name" value="P-loop_NTPase"/>
</dbReference>
<dbReference type="PANTHER" id="PTHR42788">
    <property type="entry name" value="TAURINE IMPORT ATP-BINDING PROTEIN-RELATED"/>
    <property type="match status" value="1"/>
</dbReference>
<name>A0A4R6QIU0_9BURK</name>
<dbReference type="GO" id="GO:0005524">
    <property type="term" value="F:ATP binding"/>
    <property type="evidence" value="ECO:0007669"/>
    <property type="project" value="UniProtKB-KW"/>
</dbReference>
<keyword evidence="4" id="KW-0547">Nucleotide-binding</keyword>
<keyword evidence="3" id="KW-0472">Membrane</keyword>
<sequence>MKPLIEFDQVVKTFTTSAGPVKAVEGVDLQVMRGQFVTLVGPSGCGKSTLLNMTAGLFHPSSGQVRYDGAPVPQFNRRTGYMTQNDHLLPWRDVAGNIAVPLEIVGLPREQIRERVARLMEMVGLTGFETSYPVQLSGGMRKRAALARLLAYDPETLLLDEPFAALDAQLRLRMQIELLQIARRLDKTVLFVTHDLDEAVALADRIVVFSGRPGRIVRVVESVLPRDRDLMGLRRSVEYNAQTAELWELLAPAVEEVR</sequence>
<dbReference type="PROSITE" id="PS50893">
    <property type="entry name" value="ABC_TRANSPORTER_2"/>
    <property type="match status" value="1"/>
</dbReference>
<dbReference type="AlphaFoldDB" id="A0A4R6QIU0"/>
<reference evidence="7 8" key="1">
    <citation type="submission" date="2019-03" db="EMBL/GenBank/DDBJ databases">
        <title>Genomic Encyclopedia of Type Strains, Phase IV (KMG-IV): sequencing the most valuable type-strain genomes for metagenomic binning, comparative biology and taxonomic classification.</title>
        <authorList>
            <person name="Goeker M."/>
        </authorList>
    </citation>
    <scope>NUCLEOTIDE SEQUENCE [LARGE SCALE GENOMIC DNA]</scope>
    <source>
        <strain evidence="7 8">DSM 16998</strain>
    </source>
</reference>
<dbReference type="SMART" id="SM00382">
    <property type="entry name" value="AAA"/>
    <property type="match status" value="1"/>
</dbReference>
<proteinExistence type="inferred from homology"/>
<dbReference type="InParanoid" id="A0A4R6QIU0"/>